<reference evidence="1 2" key="1">
    <citation type="submission" date="2021-06" db="EMBL/GenBank/DDBJ databases">
        <title>Genome-based taxonomic framework of Microbacterium strains isolated from marine environment, the description of four new species and reclassification of four preexisting species.</title>
        <authorList>
            <person name="Lee S.D."/>
            <person name="Kim S.-M."/>
            <person name="Byeon Y.-S."/>
            <person name="Yang H.L."/>
            <person name="Kim I.S."/>
        </authorList>
    </citation>
    <scope>NUCLEOTIDE SEQUENCE [LARGE SCALE GENOMIC DNA]</scope>
    <source>
        <strain evidence="1 2">SSW1-49</strain>
    </source>
</reference>
<gene>
    <name evidence="1" type="ORF">KZC51_08670</name>
</gene>
<keyword evidence="2" id="KW-1185">Reference proteome</keyword>
<dbReference type="EMBL" id="JAHWXN010000001">
    <property type="protein sequence ID" value="MCK2036209.1"/>
    <property type="molecule type" value="Genomic_DNA"/>
</dbReference>
<protein>
    <submittedName>
        <fullName evidence="1">Uncharacterized protein</fullName>
    </submittedName>
</protein>
<name>A0ABT0FEY5_9MICO</name>
<dbReference type="RefSeq" id="WP_247629586.1">
    <property type="nucleotide sequence ID" value="NZ_JAHWXN010000001.1"/>
</dbReference>
<dbReference type="Proteomes" id="UP001300096">
    <property type="component" value="Unassembled WGS sequence"/>
</dbReference>
<evidence type="ECO:0000313" key="1">
    <source>
        <dbReference type="EMBL" id="MCK2036209.1"/>
    </source>
</evidence>
<accession>A0ABT0FEY5</accession>
<organism evidence="1 2">
    <name type="scientific">Microbacterium croceum</name>
    <dbReference type="NCBI Taxonomy" id="2851645"/>
    <lineage>
        <taxon>Bacteria</taxon>
        <taxon>Bacillati</taxon>
        <taxon>Actinomycetota</taxon>
        <taxon>Actinomycetes</taxon>
        <taxon>Micrococcales</taxon>
        <taxon>Microbacteriaceae</taxon>
        <taxon>Microbacterium</taxon>
    </lineage>
</organism>
<evidence type="ECO:0000313" key="2">
    <source>
        <dbReference type="Proteomes" id="UP001300096"/>
    </source>
</evidence>
<sequence>MLQNSFGVHLSYASVDRGDGSDPRPAAIGILERLRVPAGLREATGEWGGQQEAVLAIPVTDDGRVLTLSADDRVEQTLTATELRAAFREQHLTLWLDADGDLAMVSDDDVDRDDDAQAVDESTLPTEAAPDAALEAGMFDVPAVRVSTFSHRGPAVARILATALGVPVDHHESGDWSLQQLETSDPTGYWVTSRGDLPLVELNRAGSASWFIVSIDGAGGTVPFWTDAERDTRAVLDIDAITVPETAEIYRRLLTEGDGSKDELWQVAARVALDVDAAHRALMPESMGGVVGERERQRAFIAAFGVPSDLIDAAFEDSGAPVGRRFVPVGWWTAARETAIAGMGEVISLTRRRRPLARLVEGVRRRPAWGLALTLGELGAGIWAMSRTRGAAKGLGVLLVIDALVDTAIWVTRIRRSRRG</sequence>
<comment type="caution">
    <text evidence="1">The sequence shown here is derived from an EMBL/GenBank/DDBJ whole genome shotgun (WGS) entry which is preliminary data.</text>
</comment>
<proteinExistence type="predicted"/>